<organism evidence="2 3">
    <name type="scientific">Schwartzia succinivorans DSM 10502</name>
    <dbReference type="NCBI Taxonomy" id="1123243"/>
    <lineage>
        <taxon>Bacteria</taxon>
        <taxon>Bacillati</taxon>
        <taxon>Bacillota</taxon>
        <taxon>Negativicutes</taxon>
        <taxon>Selenomonadales</taxon>
        <taxon>Selenomonadaceae</taxon>
        <taxon>Schwartzia</taxon>
    </lineage>
</organism>
<feature type="signal peptide" evidence="1">
    <location>
        <begin position="1"/>
        <end position="25"/>
    </location>
</feature>
<dbReference type="STRING" id="1123243.SAMN02745190_01078"/>
<gene>
    <name evidence="2" type="ORF">SAMN02745190_01078</name>
</gene>
<evidence type="ECO:0000313" key="2">
    <source>
        <dbReference type="EMBL" id="SHE75559.1"/>
    </source>
</evidence>
<keyword evidence="3" id="KW-1185">Reference proteome</keyword>
<proteinExistence type="predicted"/>
<evidence type="ECO:0008006" key="4">
    <source>
        <dbReference type="Google" id="ProtNLM"/>
    </source>
</evidence>
<dbReference type="EMBL" id="FQUG01000004">
    <property type="protein sequence ID" value="SHE75559.1"/>
    <property type="molecule type" value="Genomic_DNA"/>
</dbReference>
<sequence>MLKSINKHIAVLLTTQMFFSPLAYAAESSADDTFAVKASQALTKNDFSDLDNGSATFSYSDNSKAYVKVSDLTVETTASDNSTSTVSLGKQYEVCSVSSDSRTVSCNYTTVRNDNSKEVKSLNIDNTAEHQIYSVPANAVYTDSDKKYFVTSFDNPYYKFRSIDADGHISGTNCIKLSDSRMVCSADSSIDMSKLSASDFAQIDNTEKYQINRDTLTNATLATSDGSCAIDGWVQADATHCCPPNDGTYSYSWDTAQQQCKVTKHNSVKENKSNILKDLLSAGAIFAGGINNKKDSKKQDSAGTDTTTHLSKDLTFQQSNIDKNAKVDIKFNPKIPTAYEKLSATINVKDTESDKLVVRVQMPSKEIETLTTKENKEFLLSKEATPGQYNIVIYVYDKDIRKATFKTSFKVYDEVTVLTDEQKKQFADIKLTQISEEIEQFSIAGDVSNVRYDEENSICSFDVNNGYAQMLNEEAFKVTESMPAEVKMSKETCEDIKASSKIYIENALLHSDGGRLGVVIDDSSVILTDKQDAIFNIEDEATINTYKDIVKNNIVQDDVSTIAVNDGNIVVSTSFDENNNALLTDVATNETYTLAEFADAFNINEDALIVETKTVDDTTITRVYVSDENTKNIYIKEAFNNIMQNLSSTNKKASRISDFTVNTLNTAKVKRTQKENKTQQKSSGRSFGSCVDDFTKEIQKEIEQQVKINVALLNQIFDT</sequence>
<evidence type="ECO:0000313" key="3">
    <source>
        <dbReference type="Proteomes" id="UP000184404"/>
    </source>
</evidence>
<reference evidence="2 3" key="1">
    <citation type="submission" date="2016-11" db="EMBL/GenBank/DDBJ databases">
        <authorList>
            <person name="Jaros S."/>
            <person name="Januszkiewicz K."/>
            <person name="Wedrychowicz H."/>
        </authorList>
    </citation>
    <scope>NUCLEOTIDE SEQUENCE [LARGE SCALE GENOMIC DNA]</scope>
    <source>
        <strain evidence="2 3">DSM 10502</strain>
    </source>
</reference>
<dbReference type="Proteomes" id="UP000184404">
    <property type="component" value="Unassembled WGS sequence"/>
</dbReference>
<name>A0A1M4W2Y6_9FIRM</name>
<accession>A0A1M4W2Y6</accession>
<keyword evidence="1" id="KW-0732">Signal</keyword>
<dbReference type="RefSeq" id="WP_072935170.1">
    <property type="nucleotide sequence ID" value="NZ_FQUG01000004.1"/>
</dbReference>
<evidence type="ECO:0000256" key="1">
    <source>
        <dbReference type="SAM" id="SignalP"/>
    </source>
</evidence>
<dbReference type="AlphaFoldDB" id="A0A1M4W2Y6"/>
<protein>
    <recommendedName>
        <fullName evidence="4">Ig-like domain (Group 3)</fullName>
    </recommendedName>
</protein>
<feature type="chain" id="PRO_5013290820" description="Ig-like domain (Group 3)" evidence="1">
    <location>
        <begin position="26"/>
        <end position="719"/>
    </location>
</feature>